<feature type="transmembrane region" description="Helical" evidence="9">
    <location>
        <begin position="30"/>
        <end position="53"/>
    </location>
</feature>
<accession>A5EXG5</accession>
<dbReference type="InterPro" id="IPR000515">
    <property type="entry name" value="MetI-like"/>
</dbReference>
<keyword evidence="4" id="KW-0813">Transport</keyword>
<dbReference type="PANTHER" id="PTHR43470">
    <property type="entry name" value="PHOSPHATE TRANSPORT SYSTEM PERMEASE PROTEIN PSTA-RELATED"/>
    <property type="match status" value="1"/>
</dbReference>
<sequence>MSEEKNTSLLTETHFAEQHLKKRHRSERRFRLLGICSLTISLVFLIVFIISIVRDAAPAFSQTEIQLTVNYDTDVINLKNIDKNDEHAVEQALFKVNYNLLIERALAKLSSYQGENPNQLRQKLLSSSAQYQLMNRLQANPDLIGKQETLWLSASGGIDSAHQGYVDSSIDEANRAVDDQTVKWAQRLHEQGLLRTSLNTTIFTHTDSRSPQDAGVRGAIIGSAYTLLVTLALSFPIAVLAAIYLEEFAPKNRFTDFLEANINNLAAVPSIIFGLLGLAVFINFFGLPRSTPLVGGLVLTLMTLPTIIISSRAALKAVPPSIRAAALGLGASKMQVTFHHVLPLAMPGMLTGTIIGMAQALGETAPLLMIGMVAFISDVPNGILDPAAVMPVQIYLWSDLPERAFIARTSFAIIILLFFLIAMNALAVILRKKFERKW</sequence>
<feature type="transmembrane region" description="Helical" evidence="9">
    <location>
        <begin position="265"/>
        <end position="287"/>
    </location>
</feature>
<dbReference type="OrthoDB" id="9807065at2"/>
<evidence type="ECO:0000256" key="9">
    <source>
        <dbReference type="RuleBase" id="RU363043"/>
    </source>
</evidence>
<dbReference type="InterPro" id="IPR024573">
    <property type="entry name" value="DUF3333"/>
</dbReference>
<dbReference type="PROSITE" id="PS50928">
    <property type="entry name" value="ABC_TM1"/>
    <property type="match status" value="1"/>
</dbReference>
<dbReference type="Proteomes" id="UP000000248">
    <property type="component" value="Chromosome"/>
</dbReference>
<dbReference type="STRING" id="246195.DNO_1182"/>
<comment type="similarity">
    <text evidence="2 9">Belongs to the binding-protein-dependent transport system permease family. CysTW subfamily.</text>
</comment>
<dbReference type="CDD" id="cd06261">
    <property type="entry name" value="TM_PBP2"/>
    <property type="match status" value="1"/>
</dbReference>
<dbReference type="GO" id="GO:0035435">
    <property type="term" value="P:phosphate ion transmembrane transport"/>
    <property type="evidence" value="ECO:0007669"/>
    <property type="project" value="InterPro"/>
</dbReference>
<keyword evidence="8 9" id="KW-0472">Membrane</keyword>
<dbReference type="InterPro" id="IPR035906">
    <property type="entry name" value="MetI-like_sf"/>
</dbReference>
<feature type="transmembrane region" description="Helical" evidence="9">
    <location>
        <begin position="293"/>
        <end position="315"/>
    </location>
</feature>
<evidence type="ECO:0000256" key="1">
    <source>
        <dbReference type="ARBA" id="ARBA00004651"/>
    </source>
</evidence>
<dbReference type="Pfam" id="PF00528">
    <property type="entry name" value="BPD_transp_1"/>
    <property type="match status" value="1"/>
</dbReference>
<dbReference type="KEGG" id="dno:DNO_1182"/>
<dbReference type="RefSeq" id="WP_012031486.1">
    <property type="nucleotide sequence ID" value="NC_009446.1"/>
</dbReference>
<evidence type="ECO:0000313" key="12">
    <source>
        <dbReference type="Proteomes" id="UP000000248"/>
    </source>
</evidence>
<dbReference type="HOGENOM" id="CLU_033621_2_1_6"/>
<dbReference type="GO" id="GO:0005315">
    <property type="term" value="F:phosphate transmembrane transporter activity"/>
    <property type="evidence" value="ECO:0007669"/>
    <property type="project" value="InterPro"/>
</dbReference>
<gene>
    <name evidence="11" type="ordered locus">DNO_1182</name>
</gene>
<evidence type="ECO:0000256" key="7">
    <source>
        <dbReference type="ARBA" id="ARBA00022989"/>
    </source>
</evidence>
<dbReference type="GO" id="GO:0005886">
    <property type="term" value="C:plasma membrane"/>
    <property type="evidence" value="ECO:0007669"/>
    <property type="project" value="UniProtKB-SubCell"/>
</dbReference>
<proteinExistence type="inferred from homology"/>
<evidence type="ECO:0000256" key="3">
    <source>
        <dbReference type="ARBA" id="ARBA00016864"/>
    </source>
</evidence>
<dbReference type="eggNOG" id="COG0581">
    <property type="taxonomic scope" value="Bacteria"/>
</dbReference>
<dbReference type="Gene3D" id="1.10.3720.10">
    <property type="entry name" value="MetI-like"/>
    <property type="match status" value="1"/>
</dbReference>
<protein>
    <recommendedName>
        <fullName evidence="3 9">Phosphate transport system permease protein PstA</fullName>
    </recommendedName>
</protein>
<keyword evidence="12" id="KW-1185">Reference proteome</keyword>
<dbReference type="AlphaFoldDB" id="A5EXG5"/>
<evidence type="ECO:0000256" key="5">
    <source>
        <dbReference type="ARBA" id="ARBA00022475"/>
    </source>
</evidence>
<dbReference type="SUPFAM" id="SSF161098">
    <property type="entry name" value="MetI-like"/>
    <property type="match status" value="1"/>
</dbReference>
<keyword evidence="7 9" id="KW-1133">Transmembrane helix</keyword>
<dbReference type="PANTHER" id="PTHR43470:SF5">
    <property type="entry name" value="PHOSPHATE TRANSPORT SYSTEM PERMEASE PROTEIN PSTA"/>
    <property type="match status" value="1"/>
</dbReference>
<keyword evidence="5 9" id="KW-1003">Cell membrane</keyword>
<evidence type="ECO:0000256" key="6">
    <source>
        <dbReference type="ARBA" id="ARBA00022692"/>
    </source>
</evidence>
<dbReference type="Pfam" id="PF11812">
    <property type="entry name" value="DUF3333"/>
    <property type="match status" value="1"/>
</dbReference>
<dbReference type="InterPro" id="IPR005672">
    <property type="entry name" value="Phosphate_PstA"/>
</dbReference>
<dbReference type="EMBL" id="CP000513">
    <property type="protein sequence ID" value="ABQ13654.1"/>
    <property type="molecule type" value="Genomic_DNA"/>
</dbReference>
<name>A5EXG5_DICNV</name>
<feature type="transmembrane region" description="Helical" evidence="9">
    <location>
        <begin position="224"/>
        <end position="245"/>
    </location>
</feature>
<dbReference type="NCBIfam" id="TIGR00974">
    <property type="entry name" value="3a0107s02c"/>
    <property type="match status" value="1"/>
</dbReference>
<evidence type="ECO:0000256" key="2">
    <source>
        <dbReference type="ARBA" id="ARBA00007069"/>
    </source>
</evidence>
<keyword evidence="6 9" id="KW-0812">Transmembrane</keyword>
<evidence type="ECO:0000256" key="8">
    <source>
        <dbReference type="ARBA" id="ARBA00023136"/>
    </source>
</evidence>
<feature type="transmembrane region" description="Helical" evidence="9">
    <location>
        <begin position="336"/>
        <end position="361"/>
    </location>
</feature>
<feature type="domain" description="ABC transmembrane type-1" evidence="10">
    <location>
        <begin position="220"/>
        <end position="427"/>
    </location>
</feature>
<evidence type="ECO:0000313" key="11">
    <source>
        <dbReference type="EMBL" id="ABQ13654.1"/>
    </source>
</evidence>
<feature type="transmembrane region" description="Helical" evidence="9">
    <location>
        <begin position="405"/>
        <end position="430"/>
    </location>
</feature>
<evidence type="ECO:0000256" key="4">
    <source>
        <dbReference type="ARBA" id="ARBA00022448"/>
    </source>
</evidence>
<reference evidence="11 12" key="1">
    <citation type="journal article" date="2007" name="Nat. Biotechnol.">
        <title>Genome sequence and identification of candidate vaccine antigens from the animal pathogen Dichelobacter nodosus.</title>
        <authorList>
            <person name="Myers G.S."/>
            <person name="Parker D."/>
            <person name="Al-Hasani K."/>
            <person name="Kennan R.M."/>
            <person name="Seemann T."/>
            <person name="Ren Q."/>
            <person name="Badger J.H."/>
            <person name="Selengut J.D."/>
            <person name="Deboy R.T."/>
            <person name="Tettelin H."/>
            <person name="Boyce J.D."/>
            <person name="McCarl V.P."/>
            <person name="Han X."/>
            <person name="Nelson W.C."/>
            <person name="Madupu R."/>
            <person name="Mohamoud Y."/>
            <person name="Holley T."/>
            <person name="Fedorova N."/>
            <person name="Khouri H."/>
            <person name="Bottomley S.P."/>
            <person name="Whittington R.J."/>
            <person name="Adler B."/>
            <person name="Songer J.G."/>
            <person name="Rood J.I."/>
            <person name="Paulsen I.T."/>
        </authorList>
    </citation>
    <scope>NUCLEOTIDE SEQUENCE [LARGE SCALE GENOMIC DNA]</scope>
    <source>
        <strain evidence="11 12">VCS1703A</strain>
    </source>
</reference>
<evidence type="ECO:0000259" key="10">
    <source>
        <dbReference type="PROSITE" id="PS50928"/>
    </source>
</evidence>
<organism evidence="11 12">
    <name type="scientific">Dichelobacter nodosus (strain VCS1703A)</name>
    <dbReference type="NCBI Taxonomy" id="246195"/>
    <lineage>
        <taxon>Bacteria</taxon>
        <taxon>Pseudomonadati</taxon>
        <taxon>Pseudomonadota</taxon>
        <taxon>Gammaproteobacteria</taxon>
        <taxon>Cardiobacteriales</taxon>
        <taxon>Cardiobacteriaceae</taxon>
        <taxon>Dichelobacter</taxon>
    </lineage>
</organism>
<comment type="subcellular location">
    <subcellularLocation>
        <location evidence="9">Cell inner membrane</location>
        <topology evidence="9">Multi-pass membrane protein</topology>
    </subcellularLocation>
    <subcellularLocation>
        <location evidence="1">Cell membrane</location>
        <topology evidence="1">Multi-pass membrane protein</topology>
    </subcellularLocation>
</comment>